<evidence type="ECO:0000256" key="5">
    <source>
        <dbReference type="SAM" id="Phobius"/>
    </source>
</evidence>
<dbReference type="eggNOG" id="KOG0236">
    <property type="taxonomic scope" value="Eukaryota"/>
</dbReference>
<keyword evidence="3 5" id="KW-1133">Transmembrane helix</keyword>
<reference evidence="7 8" key="1">
    <citation type="journal article" date="2008" name="Nature">
        <title>The Phaeodactylum genome reveals the evolutionary history of diatom genomes.</title>
        <authorList>
            <person name="Bowler C."/>
            <person name="Allen A.E."/>
            <person name="Badger J.H."/>
            <person name="Grimwood J."/>
            <person name="Jabbari K."/>
            <person name="Kuo A."/>
            <person name="Maheswari U."/>
            <person name="Martens C."/>
            <person name="Maumus F."/>
            <person name="Otillar R.P."/>
            <person name="Rayko E."/>
            <person name="Salamov A."/>
            <person name="Vandepoele K."/>
            <person name="Beszteri B."/>
            <person name="Gruber A."/>
            <person name="Heijde M."/>
            <person name="Katinka M."/>
            <person name="Mock T."/>
            <person name="Valentin K."/>
            <person name="Verret F."/>
            <person name="Berges J.A."/>
            <person name="Brownlee C."/>
            <person name="Cadoret J.P."/>
            <person name="Chiovitti A."/>
            <person name="Choi C.J."/>
            <person name="Coesel S."/>
            <person name="De Martino A."/>
            <person name="Detter J.C."/>
            <person name="Durkin C."/>
            <person name="Falciatore A."/>
            <person name="Fournet J."/>
            <person name="Haruta M."/>
            <person name="Huysman M.J."/>
            <person name="Jenkins B.D."/>
            <person name="Jiroutova K."/>
            <person name="Jorgensen R.E."/>
            <person name="Joubert Y."/>
            <person name="Kaplan A."/>
            <person name="Kroger N."/>
            <person name="Kroth P.G."/>
            <person name="La Roche J."/>
            <person name="Lindquist E."/>
            <person name="Lommer M."/>
            <person name="Martin-Jezequel V."/>
            <person name="Lopez P.J."/>
            <person name="Lucas S."/>
            <person name="Mangogna M."/>
            <person name="McGinnis K."/>
            <person name="Medlin L.K."/>
            <person name="Montsant A."/>
            <person name="Oudot-Le Secq M.P."/>
            <person name="Napoli C."/>
            <person name="Obornik M."/>
            <person name="Parker M.S."/>
            <person name="Petit J.L."/>
            <person name="Porcel B.M."/>
            <person name="Poulsen N."/>
            <person name="Robison M."/>
            <person name="Rychlewski L."/>
            <person name="Rynearson T.A."/>
            <person name="Schmutz J."/>
            <person name="Shapiro H."/>
            <person name="Siaut M."/>
            <person name="Stanley M."/>
            <person name="Sussman M.R."/>
            <person name="Taylor A.R."/>
            <person name="Vardi A."/>
            <person name="von Dassow P."/>
            <person name="Vyverman W."/>
            <person name="Willis A."/>
            <person name="Wyrwicz L.S."/>
            <person name="Rokhsar D.S."/>
            <person name="Weissenbach J."/>
            <person name="Armbrust E.V."/>
            <person name="Green B.R."/>
            <person name="Van de Peer Y."/>
            <person name="Grigoriev I.V."/>
        </authorList>
    </citation>
    <scope>NUCLEOTIDE SEQUENCE [LARGE SCALE GENOMIC DNA]</scope>
    <source>
        <strain evidence="7 8">CCAP 1055/1</strain>
    </source>
</reference>
<feature type="transmembrane region" description="Helical" evidence="5">
    <location>
        <begin position="217"/>
        <end position="237"/>
    </location>
</feature>
<evidence type="ECO:0000256" key="2">
    <source>
        <dbReference type="ARBA" id="ARBA00022692"/>
    </source>
</evidence>
<dbReference type="GeneID" id="7205087"/>
<feature type="transmembrane region" description="Helical" evidence="5">
    <location>
        <begin position="271"/>
        <end position="294"/>
    </location>
</feature>
<dbReference type="NCBIfam" id="TIGR00815">
    <property type="entry name" value="sulP"/>
    <property type="match status" value="1"/>
</dbReference>
<dbReference type="GO" id="GO:0055085">
    <property type="term" value="P:transmembrane transport"/>
    <property type="evidence" value="ECO:0007669"/>
    <property type="project" value="InterPro"/>
</dbReference>
<feature type="transmembrane region" description="Helical" evidence="5">
    <location>
        <begin position="343"/>
        <end position="360"/>
    </location>
</feature>
<dbReference type="Pfam" id="PF00916">
    <property type="entry name" value="Sulfate_transp"/>
    <property type="match status" value="1"/>
</dbReference>
<dbReference type="OrthoDB" id="288203at2759"/>
<keyword evidence="2 5" id="KW-0812">Transmembrane</keyword>
<dbReference type="PaxDb" id="2850-Phatrdraft18"/>
<accession>B7S3R2</accession>
<feature type="transmembrane region" description="Helical" evidence="5">
    <location>
        <begin position="306"/>
        <end position="323"/>
    </location>
</feature>
<feature type="transmembrane region" description="Helical" evidence="5">
    <location>
        <begin position="51"/>
        <end position="66"/>
    </location>
</feature>
<dbReference type="InterPro" id="IPR002645">
    <property type="entry name" value="STAS_dom"/>
</dbReference>
<evidence type="ECO:0000259" key="6">
    <source>
        <dbReference type="PROSITE" id="PS50801"/>
    </source>
</evidence>
<feature type="non-terminal residue" evidence="7">
    <location>
        <position position="584"/>
    </location>
</feature>
<keyword evidence="4 5" id="KW-0472">Membrane</keyword>
<dbReference type="Gene3D" id="3.30.750.24">
    <property type="entry name" value="STAS domain"/>
    <property type="match status" value="1"/>
</dbReference>
<reference evidence="8" key="2">
    <citation type="submission" date="2008-08" db="EMBL/GenBank/DDBJ databases">
        <authorList>
            <consortium name="Diatom Consortium"/>
            <person name="Grigoriev I."/>
            <person name="Grimwood J."/>
            <person name="Kuo A."/>
            <person name="Otillar R.P."/>
            <person name="Salamov A."/>
            <person name="Detter J.C."/>
            <person name="Lindquist E."/>
            <person name="Shapiro H."/>
            <person name="Lucas S."/>
            <person name="Glavina del Rio T."/>
            <person name="Pitluck S."/>
            <person name="Rokhsar D."/>
            <person name="Bowler C."/>
        </authorList>
    </citation>
    <scope>GENOME REANNOTATION</scope>
    <source>
        <strain evidence="8">CCAP 1055/1</strain>
    </source>
</reference>
<gene>
    <name evidence="7" type="ORF">PHATRDRAFT_bd18</name>
</gene>
<sequence>IEFLLPSWRWLKAYDWKESIVSDVVAGLTVGVMVVPQSMSYAKLAGLPVEYGLYSALVPVYAYAFFGSSRQLAVGPVALVSLLLQTGLSLALENDNHFPEDPGYQERYNRLAIQTSFLVGVCYIVMGLLRLGFVTIFLSHAVISGFTTGAAVIIGMSQVKYILGYEIESSKSFHKLLQELVENINKFNYKTFLMGAFSILALVLMKHVGKQFPKLKGVRAMGPLSVTAVTIIITLAFDLDKKGIPVVGTIPKGLPKFTAGDWTPVDQVGNLFLVVLSIVVVGFMESIAIAKQLASKHKYEIDSSQELIGLGMANFLGGMFQAYPVTGSFSRSAVNNEGGAKSGVSGMVTATLVGFVLLLLTVVFEKLPLSVLAAIVISGVLGLLDYEEAMFLWKVHKFDFAVWLTACIGTMFLGVEIGLAIAVGVSLLIVVYESAYPHTTILGRLPGTTNYRSAKQYSNVEVYDGIVMIRIDAPLYFANAQNVRDKIRKYRLMAEERAAANNSSVRFFILDLSPVSHVDTSALHILADMNANYNSRGQIICICNPGIVVMDRLIHSGLVERIGRQNFFPSVHDALNDCLRKMDK</sequence>
<comment type="subcellular location">
    <subcellularLocation>
        <location evidence="1">Membrane</location>
        <topology evidence="1">Multi-pass membrane protein</topology>
    </subcellularLocation>
</comment>
<feature type="transmembrane region" description="Helical" evidence="5">
    <location>
        <begin position="73"/>
        <end position="91"/>
    </location>
</feature>
<dbReference type="InParanoid" id="B7S3R2"/>
<feature type="transmembrane region" description="Helical" evidence="5">
    <location>
        <begin position="111"/>
        <end position="129"/>
    </location>
</feature>
<dbReference type="EMBL" id="DS999267">
    <property type="protein sequence ID" value="EEC42812.1"/>
    <property type="molecule type" value="Genomic_DNA"/>
</dbReference>
<dbReference type="Proteomes" id="UP000000759">
    <property type="component" value="Unassembled WGS sequence"/>
</dbReference>
<evidence type="ECO:0000256" key="1">
    <source>
        <dbReference type="ARBA" id="ARBA00004141"/>
    </source>
</evidence>
<evidence type="ECO:0000313" key="8">
    <source>
        <dbReference type="Proteomes" id="UP000000759"/>
    </source>
</evidence>
<dbReference type="STRING" id="556484.B7S3R2"/>
<feature type="transmembrane region" description="Helical" evidence="5">
    <location>
        <begin position="400"/>
        <end position="432"/>
    </location>
</feature>
<evidence type="ECO:0000313" key="7">
    <source>
        <dbReference type="EMBL" id="EEC42812.1"/>
    </source>
</evidence>
<protein>
    <recommendedName>
        <fullName evidence="6">STAS domain-containing protein</fullName>
    </recommendedName>
</protein>
<feature type="transmembrane region" description="Helical" evidence="5">
    <location>
        <begin position="136"/>
        <end position="156"/>
    </location>
</feature>
<feature type="transmembrane region" description="Helical" evidence="5">
    <location>
        <begin position="187"/>
        <end position="205"/>
    </location>
</feature>
<organism evidence="7 8">
    <name type="scientific">Phaeodactylum tricornutum (strain CCAP 1055/1)</name>
    <dbReference type="NCBI Taxonomy" id="556484"/>
    <lineage>
        <taxon>Eukaryota</taxon>
        <taxon>Sar</taxon>
        <taxon>Stramenopiles</taxon>
        <taxon>Ochrophyta</taxon>
        <taxon>Bacillariophyta</taxon>
        <taxon>Bacillariophyceae</taxon>
        <taxon>Bacillariophycidae</taxon>
        <taxon>Naviculales</taxon>
        <taxon>Phaeodactylaceae</taxon>
        <taxon>Phaeodactylum</taxon>
    </lineage>
</organism>
<feature type="domain" description="STAS" evidence="6">
    <location>
        <begin position="456"/>
        <end position="578"/>
    </location>
</feature>
<feature type="non-terminal residue" evidence="7">
    <location>
        <position position="1"/>
    </location>
</feature>
<dbReference type="InterPro" id="IPR036513">
    <property type="entry name" value="STAS_dom_sf"/>
</dbReference>
<dbReference type="PROSITE" id="PS50801">
    <property type="entry name" value="STAS"/>
    <property type="match status" value="1"/>
</dbReference>
<dbReference type="GO" id="GO:0016020">
    <property type="term" value="C:membrane"/>
    <property type="evidence" value="ECO:0007669"/>
    <property type="project" value="UniProtKB-SubCell"/>
</dbReference>
<dbReference type="InterPro" id="IPR001902">
    <property type="entry name" value="SLC26A/SulP_fam"/>
</dbReference>
<dbReference type="PANTHER" id="PTHR11814">
    <property type="entry name" value="SULFATE TRANSPORTER"/>
    <property type="match status" value="1"/>
</dbReference>
<proteinExistence type="predicted"/>
<dbReference type="SUPFAM" id="SSF52091">
    <property type="entry name" value="SpoIIaa-like"/>
    <property type="match status" value="1"/>
</dbReference>
<dbReference type="CDD" id="cd07042">
    <property type="entry name" value="STAS_SulP_like_sulfate_transporter"/>
    <property type="match status" value="1"/>
</dbReference>
<dbReference type="KEGG" id="pti:PHATRDRAFT_bd18"/>
<name>B7S3R2_PHATC</name>
<dbReference type="AlphaFoldDB" id="B7S3R2"/>
<dbReference type="RefSeq" id="XP_002176202.1">
    <property type="nucleotide sequence ID" value="XM_002176166.1"/>
</dbReference>
<keyword evidence="8" id="KW-1185">Reference proteome</keyword>
<evidence type="ECO:0000256" key="4">
    <source>
        <dbReference type="ARBA" id="ARBA00023136"/>
    </source>
</evidence>
<dbReference type="InterPro" id="IPR011547">
    <property type="entry name" value="SLC26A/SulP_dom"/>
</dbReference>
<feature type="transmembrane region" description="Helical" evidence="5">
    <location>
        <begin position="367"/>
        <end position="384"/>
    </location>
</feature>
<evidence type="ECO:0000256" key="3">
    <source>
        <dbReference type="ARBA" id="ARBA00022989"/>
    </source>
</evidence>
<dbReference type="Pfam" id="PF01740">
    <property type="entry name" value="STAS"/>
    <property type="match status" value="1"/>
</dbReference>
<dbReference type="HOGENOM" id="CLU_003182_13_2_1"/>